<evidence type="ECO:0000313" key="3">
    <source>
        <dbReference type="Proteomes" id="UP000617402"/>
    </source>
</evidence>
<organism evidence="2 3">
    <name type="scientific">Heliobacterium chlorum</name>
    <dbReference type="NCBI Taxonomy" id="2698"/>
    <lineage>
        <taxon>Bacteria</taxon>
        <taxon>Bacillati</taxon>
        <taxon>Bacillota</taxon>
        <taxon>Clostridia</taxon>
        <taxon>Eubacteriales</taxon>
        <taxon>Heliobacteriaceae</taxon>
        <taxon>Heliobacterium</taxon>
    </lineage>
</organism>
<keyword evidence="3" id="KW-1185">Reference proteome</keyword>
<name>A0ABR7T7J2_HELCL</name>
<comment type="caution">
    <text evidence="2">The sequence shown here is derived from an EMBL/GenBank/DDBJ whole genome shotgun (WGS) entry which is preliminary data.</text>
</comment>
<dbReference type="EMBL" id="JACVHF010000021">
    <property type="protein sequence ID" value="MBC9785935.1"/>
    <property type="molecule type" value="Genomic_DNA"/>
</dbReference>
<evidence type="ECO:0000256" key="1">
    <source>
        <dbReference type="SAM" id="Phobius"/>
    </source>
</evidence>
<keyword evidence="1" id="KW-0472">Membrane</keyword>
<evidence type="ECO:0000313" key="2">
    <source>
        <dbReference type="EMBL" id="MBC9785935.1"/>
    </source>
</evidence>
<proteinExistence type="predicted"/>
<feature type="transmembrane region" description="Helical" evidence="1">
    <location>
        <begin position="30"/>
        <end position="47"/>
    </location>
</feature>
<protein>
    <submittedName>
        <fullName evidence="2">Uncharacterized protein</fullName>
    </submittedName>
</protein>
<feature type="transmembrane region" description="Helical" evidence="1">
    <location>
        <begin position="59"/>
        <end position="77"/>
    </location>
</feature>
<dbReference type="Proteomes" id="UP000617402">
    <property type="component" value="Unassembled WGS sequence"/>
</dbReference>
<reference evidence="2 3" key="1">
    <citation type="submission" date="2020-07" db="EMBL/GenBank/DDBJ databases">
        <title>Draft whole-genome sequence of Heliobacterium chlorum DSM 3682, type strain.</title>
        <authorList>
            <person name="Kyndt J.A."/>
            <person name="Meyer T.E."/>
            <person name="Imhoff J.F."/>
        </authorList>
    </citation>
    <scope>NUCLEOTIDE SEQUENCE [LARGE SCALE GENOMIC DNA]</scope>
    <source>
        <strain evidence="2 3">DSM 3682</strain>
    </source>
</reference>
<keyword evidence="1" id="KW-0812">Transmembrane</keyword>
<gene>
    <name evidence="2" type="ORF">H1S01_15725</name>
</gene>
<feature type="transmembrane region" description="Helical" evidence="1">
    <location>
        <begin position="7"/>
        <end position="24"/>
    </location>
</feature>
<sequence length="80" mass="8681">MAQSSRFICAITAAWLLAIVNLTGGILSHWINIFSIMCLVGGVFLAYRDNPNGFSKFMAWLNGLVLSVFLLWTSLAASGV</sequence>
<accession>A0ABR7T7J2</accession>
<dbReference type="RefSeq" id="WP_188041366.1">
    <property type="nucleotide sequence ID" value="NZ_JACVHF010000021.1"/>
</dbReference>
<keyword evidence="1" id="KW-1133">Transmembrane helix</keyword>